<dbReference type="Pfam" id="PF00370">
    <property type="entry name" value="FGGY_N"/>
    <property type="match status" value="1"/>
</dbReference>
<dbReference type="InterPro" id="IPR043129">
    <property type="entry name" value="ATPase_NBD"/>
</dbReference>
<dbReference type="InterPro" id="IPR000577">
    <property type="entry name" value="Carb_kinase_FGGY"/>
</dbReference>
<proteinExistence type="inferred from homology"/>
<dbReference type="GO" id="GO:0016301">
    <property type="term" value="F:kinase activity"/>
    <property type="evidence" value="ECO:0007669"/>
    <property type="project" value="UniProtKB-KW"/>
</dbReference>
<dbReference type="Pfam" id="PF02782">
    <property type="entry name" value="FGGY_C"/>
    <property type="match status" value="1"/>
</dbReference>
<evidence type="ECO:0000313" key="8">
    <source>
        <dbReference type="Proteomes" id="UP001165136"/>
    </source>
</evidence>
<evidence type="ECO:0000259" key="6">
    <source>
        <dbReference type="Pfam" id="PF02782"/>
    </source>
</evidence>
<dbReference type="EMBL" id="BSTI01000001">
    <property type="protein sequence ID" value="GLY63622.1"/>
    <property type="molecule type" value="Genomic_DNA"/>
</dbReference>
<feature type="domain" description="Carbohydrate kinase FGGY N-terminal" evidence="5">
    <location>
        <begin position="3"/>
        <end position="248"/>
    </location>
</feature>
<comment type="similarity">
    <text evidence="1">Belongs to the FGGY kinase family.</text>
</comment>
<evidence type="ECO:0000256" key="4">
    <source>
        <dbReference type="ARBA" id="ARBA00022777"/>
    </source>
</evidence>
<dbReference type="Gene3D" id="3.30.420.40">
    <property type="match status" value="2"/>
</dbReference>
<name>A0A9W6VDM8_9PSEU</name>
<sequence>MSVVLGVDIGTYEAKGVLVDESGRIVARHQRPHRVTVPRPGYVEHDPEAVWWDGFVEITRALLAAHAPAAGAVAAVAVSGIGPCVLPLDSSGAPLRNAILYGVDVRAAAQIDQLTDAVGEQEILERAGTSLTSQSAGPKIAWIEQNEPEIFARTALFVTCQTFITGRLTGNWVIDQATAAYYHPFYDRRTADWNLDGCPGALTRKQLPEIGWSCDIAGLVTREAAETTGLPAGTPVLVGAPDAAAEALSAGVSGERDMMVMYGSSHFMIEVLDAPHTSRVLWPAPYLFRDTYLLAAGTATAGSFTRWFADLLSPDTGGDDALYTELAELAAASPPGARGLLALPYLSGERTPLYDPGARGALFGLSLRHDRGDVARAIAESIAHSAAAALRAFDVEGLSPKVVRAVGGGTRNLVWVQAVSDISGYPQDVVAGPGAALGDAMLAGMAAGLLDGPDDSRRWVAPARLIEPRREFAALYDRQRDLFEQLYRGTRPLVSALDELRNQS</sequence>
<evidence type="ECO:0000256" key="3">
    <source>
        <dbReference type="ARBA" id="ARBA00022679"/>
    </source>
</evidence>
<keyword evidence="8" id="KW-1185">Reference proteome</keyword>
<evidence type="ECO:0000256" key="2">
    <source>
        <dbReference type="ARBA" id="ARBA00022629"/>
    </source>
</evidence>
<dbReference type="GO" id="GO:0042732">
    <property type="term" value="P:D-xylose metabolic process"/>
    <property type="evidence" value="ECO:0007669"/>
    <property type="project" value="UniProtKB-KW"/>
</dbReference>
<feature type="domain" description="Carbohydrate kinase FGGY C-terminal" evidence="6">
    <location>
        <begin position="259"/>
        <end position="447"/>
    </location>
</feature>
<dbReference type="RefSeq" id="WP_285485556.1">
    <property type="nucleotide sequence ID" value="NZ_BSTI01000001.1"/>
</dbReference>
<dbReference type="InterPro" id="IPR018485">
    <property type="entry name" value="FGGY_C"/>
</dbReference>
<dbReference type="SUPFAM" id="SSF53067">
    <property type="entry name" value="Actin-like ATPase domain"/>
    <property type="match status" value="2"/>
</dbReference>
<dbReference type="PANTHER" id="PTHR43095:SF5">
    <property type="entry name" value="XYLULOSE KINASE"/>
    <property type="match status" value="1"/>
</dbReference>
<keyword evidence="2" id="KW-0119">Carbohydrate metabolism</keyword>
<protein>
    <submittedName>
        <fullName evidence="7">Sugar kinase</fullName>
    </submittedName>
</protein>
<dbReference type="PANTHER" id="PTHR43095">
    <property type="entry name" value="SUGAR KINASE"/>
    <property type="match status" value="1"/>
</dbReference>
<keyword evidence="2" id="KW-0859">Xylose metabolism</keyword>
<keyword evidence="3" id="KW-0808">Transferase</keyword>
<dbReference type="PIRSF" id="PIRSF000538">
    <property type="entry name" value="GlpK"/>
    <property type="match status" value="1"/>
</dbReference>
<reference evidence="7" key="1">
    <citation type="submission" date="2023-03" db="EMBL/GenBank/DDBJ databases">
        <title>Amycolatopsis taiwanensis NBRC 103393.</title>
        <authorList>
            <person name="Ichikawa N."/>
            <person name="Sato H."/>
            <person name="Tonouchi N."/>
        </authorList>
    </citation>
    <scope>NUCLEOTIDE SEQUENCE</scope>
    <source>
        <strain evidence="7">NBRC 103393</strain>
    </source>
</reference>
<dbReference type="CDD" id="cd07804">
    <property type="entry name" value="ASKHA_NBD_FGGY_RrXK-like"/>
    <property type="match status" value="1"/>
</dbReference>
<evidence type="ECO:0000313" key="7">
    <source>
        <dbReference type="EMBL" id="GLY63622.1"/>
    </source>
</evidence>
<comment type="caution">
    <text evidence="7">The sequence shown here is derived from an EMBL/GenBank/DDBJ whole genome shotgun (WGS) entry which is preliminary data.</text>
</comment>
<dbReference type="AlphaFoldDB" id="A0A9W6VDM8"/>
<evidence type="ECO:0000259" key="5">
    <source>
        <dbReference type="Pfam" id="PF00370"/>
    </source>
</evidence>
<keyword evidence="4 7" id="KW-0418">Kinase</keyword>
<gene>
    <name evidence="7" type="ORF">Atai01_02410</name>
</gene>
<dbReference type="Proteomes" id="UP001165136">
    <property type="component" value="Unassembled WGS sequence"/>
</dbReference>
<accession>A0A9W6VDM8</accession>
<dbReference type="InterPro" id="IPR018484">
    <property type="entry name" value="FGGY_N"/>
</dbReference>
<dbReference type="InterPro" id="IPR050406">
    <property type="entry name" value="FGGY_Carb_Kinase"/>
</dbReference>
<organism evidence="7 8">
    <name type="scientific">Amycolatopsis taiwanensis</name>
    <dbReference type="NCBI Taxonomy" id="342230"/>
    <lineage>
        <taxon>Bacteria</taxon>
        <taxon>Bacillati</taxon>
        <taxon>Actinomycetota</taxon>
        <taxon>Actinomycetes</taxon>
        <taxon>Pseudonocardiales</taxon>
        <taxon>Pseudonocardiaceae</taxon>
        <taxon>Amycolatopsis</taxon>
    </lineage>
</organism>
<evidence type="ECO:0000256" key="1">
    <source>
        <dbReference type="ARBA" id="ARBA00009156"/>
    </source>
</evidence>